<evidence type="ECO:0000256" key="10">
    <source>
        <dbReference type="ARBA" id="ARBA00023134"/>
    </source>
</evidence>
<gene>
    <name evidence="16" type="primary">Rngtt</name>
    <name evidence="16" type="ORF">GWK47_047652</name>
</gene>
<feature type="compositionally biased region" description="Acidic residues" evidence="13">
    <location>
        <begin position="204"/>
        <end position="214"/>
    </location>
</feature>
<protein>
    <recommendedName>
        <fullName evidence="2">mRNA guanylyltransferase</fullName>
        <ecNumber evidence="2">2.7.7.50</ecNumber>
    </recommendedName>
</protein>
<feature type="domain" description="Tyrosine-protein phosphatase" evidence="14">
    <location>
        <begin position="40"/>
        <end position="192"/>
    </location>
</feature>
<dbReference type="InterPro" id="IPR016130">
    <property type="entry name" value="Tyr_Pase_AS"/>
</dbReference>
<dbReference type="InterPro" id="IPR012340">
    <property type="entry name" value="NA-bd_OB-fold"/>
</dbReference>
<keyword evidence="11" id="KW-0539">Nucleus</keyword>
<dbReference type="SUPFAM" id="SSF56091">
    <property type="entry name" value="DNA ligase/mRNA capping enzyme, catalytic domain"/>
    <property type="match status" value="1"/>
</dbReference>
<comment type="catalytic activity">
    <reaction evidence="12">
        <text>a 5'-end diphospho-ribonucleoside in mRNA + GTP + H(+) = a 5'-end (5'-triphosphoguanosine)-ribonucleoside in mRNA + diphosphate</text>
        <dbReference type="Rhea" id="RHEA:67012"/>
        <dbReference type="Rhea" id="RHEA-COMP:17165"/>
        <dbReference type="Rhea" id="RHEA-COMP:17166"/>
        <dbReference type="ChEBI" id="CHEBI:15378"/>
        <dbReference type="ChEBI" id="CHEBI:33019"/>
        <dbReference type="ChEBI" id="CHEBI:37565"/>
        <dbReference type="ChEBI" id="CHEBI:167616"/>
        <dbReference type="ChEBI" id="CHEBI:167617"/>
        <dbReference type="EC" id="2.7.7.50"/>
    </reaction>
    <physiologicalReaction direction="left-to-right" evidence="12">
        <dbReference type="Rhea" id="RHEA:67013"/>
    </physiologicalReaction>
</comment>
<dbReference type="Pfam" id="PF03919">
    <property type="entry name" value="mRNA_cap_C"/>
    <property type="match status" value="1"/>
</dbReference>
<dbReference type="FunFam" id="3.30.470.30:FF:000040">
    <property type="entry name" value="mRNA-capping enzyme"/>
    <property type="match status" value="1"/>
</dbReference>
<dbReference type="CDD" id="cd07895">
    <property type="entry name" value="Adenylation_mRNA_capping"/>
    <property type="match status" value="1"/>
</dbReference>
<dbReference type="FunFam" id="3.90.190.10:FF:000040">
    <property type="entry name" value="mRNA-capping enzyme"/>
    <property type="match status" value="1"/>
</dbReference>
<evidence type="ECO:0000259" key="15">
    <source>
        <dbReference type="PROSITE" id="PS50056"/>
    </source>
</evidence>
<dbReference type="SUPFAM" id="SSF50249">
    <property type="entry name" value="Nucleic acid-binding proteins"/>
    <property type="match status" value="1"/>
</dbReference>
<dbReference type="InterPro" id="IPR013846">
    <property type="entry name" value="mRNA_cap_enzyme_C"/>
</dbReference>
<keyword evidence="3" id="KW-0507">mRNA processing</keyword>
<dbReference type="GO" id="GO:0006370">
    <property type="term" value="P:7-methylguanosine mRNA capping"/>
    <property type="evidence" value="ECO:0007669"/>
    <property type="project" value="UniProtKB-KW"/>
</dbReference>
<name>A0A8J4Y510_CHIOP</name>
<dbReference type="PANTHER" id="PTHR10367:SF17">
    <property type="entry name" value="MRNA-CAPPING ENZYME"/>
    <property type="match status" value="1"/>
</dbReference>
<keyword evidence="7" id="KW-0378">Hydrolase</keyword>
<feature type="region of interest" description="Disordered" evidence="13">
    <location>
        <begin position="185"/>
        <end position="244"/>
    </location>
</feature>
<organism evidence="16 17">
    <name type="scientific">Chionoecetes opilio</name>
    <name type="common">Atlantic snow crab</name>
    <name type="synonym">Cancer opilio</name>
    <dbReference type="NCBI Taxonomy" id="41210"/>
    <lineage>
        <taxon>Eukaryota</taxon>
        <taxon>Metazoa</taxon>
        <taxon>Ecdysozoa</taxon>
        <taxon>Arthropoda</taxon>
        <taxon>Crustacea</taxon>
        <taxon>Multicrustacea</taxon>
        <taxon>Malacostraca</taxon>
        <taxon>Eumalacostraca</taxon>
        <taxon>Eucarida</taxon>
        <taxon>Decapoda</taxon>
        <taxon>Pleocyemata</taxon>
        <taxon>Brachyura</taxon>
        <taxon>Eubrachyura</taxon>
        <taxon>Majoidea</taxon>
        <taxon>Majidae</taxon>
        <taxon>Chionoecetes</taxon>
    </lineage>
</organism>
<dbReference type="InterPro" id="IPR000387">
    <property type="entry name" value="Tyr_Pase_dom"/>
</dbReference>
<dbReference type="PROSITE" id="PS50054">
    <property type="entry name" value="TYR_PHOSPHATASE_DUAL"/>
    <property type="match status" value="1"/>
</dbReference>
<dbReference type="OrthoDB" id="200924at2759"/>
<evidence type="ECO:0000313" key="17">
    <source>
        <dbReference type="Proteomes" id="UP000770661"/>
    </source>
</evidence>
<evidence type="ECO:0000256" key="8">
    <source>
        <dbReference type="ARBA" id="ARBA00022912"/>
    </source>
</evidence>
<comment type="caution">
    <text evidence="16">The sequence shown here is derived from an EMBL/GenBank/DDBJ whole genome shotgun (WGS) entry which is preliminary data.</text>
</comment>
<evidence type="ECO:0000259" key="14">
    <source>
        <dbReference type="PROSITE" id="PS50054"/>
    </source>
</evidence>
<dbReference type="InterPro" id="IPR001339">
    <property type="entry name" value="mRNA_cap_enzyme_adenylation"/>
</dbReference>
<evidence type="ECO:0000256" key="1">
    <source>
        <dbReference type="ARBA" id="ARBA00004123"/>
    </source>
</evidence>
<evidence type="ECO:0000256" key="3">
    <source>
        <dbReference type="ARBA" id="ARBA00022664"/>
    </source>
</evidence>
<dbReference type="GO" id="GO:0004721">
    <property type="term" value="F:phosphoprotein phosphatase activity"/>
    <property type="evidence" value="ECO:0007669"/>
    <property type="project" value="UniProtKB-KW"/>
</dbReference>
<sequence>MSGGERDRFAPGPIPPRWLLCPRKSQTLIGGKFLVFKTPLSSRFDDEVPQEHRFSPEMLLSSMKSYKVKIGLWLDLTNTKRFYDSGDIEKEGARYVKLKCRGHGECPNEDQVSLFTDICEKFIRKNPLEIIGVHCTHGFNRSGFMIASYFINKHDWGVDYAISEFTKARPPGIYKGDYLRALYERSGDNPNEAPPAPPLPEWCNEFDDSTGDDGDSSKGVGGGSGGSGRKKDRQKKDPTFMEGISGIVPITDNSKLKELQKRIHKMCHWKGGGFPGCQPVSMDQKNLSLLRDKPYRVSWKADGTRYMMLIAGRREVYFADRDHCIFQAAEVEFRQKHDLMVHLSDTLVDGEMVIDTDPQTGVKYPRYLIYDAIRIQGRDIMQDTFHMRYERIMTDMIRPRNAAIEQRLLNKQKEPFGVRRKDFWEGNIHWTSKLLSPAFHSKLCHEPDGLIFQPETDPYKTGRCDHVLKWKPASHNSVDFKVKIVKKGGEGLLTETVGELYVGALDQPFAMMKATKALREYNNRIIECKFDNGRWVFMRERTDKSFPNSYTTAIVSKRFDVLGALEDPVELWDTFKRETLQAAKECIGERPRSRRGFVSTETLKNIEENRVARLAGNRDQHRALSCRTRTLLGRDKERYGRSLAEDVEGHLNANDLRHAYRALKKLRPKSPSRASAIRAADGRLVSDMDGQLG</sequence>
<dbReference type="CDD" id="cd17664">
    <property type="entry name" value="Mce1_N"/>
    <property type="match status" value="1"/>
</dbReference>
<dbReference type="InterPro" id="IPR020422">
    <property type="entry name" value="TYR_PHOSPHATASE_DUAL_dom"/>
</dbReference>
<accession>A0A8J4Y510</accession>
<keyword evidence="5" id="KW-0548">Nucleotidyltransferase</keyword>
<dbReference type="InterPro" id="IPR000340">
    <property type="entry name" value="Dual-sp_phosphatase_cat-dom"/>
</dbReference>
<dbReference type="EC" id="2.7.7.50" evidence="2"/>
<keyword evidence="10" id="KW-0342">GTP-binding</keyword>
<evidence type="ECO:0000256" key="5">
    <source>
        <dbReference type="ARBA" id="ARBA00022695"/>
    </source>
</evidence>
<evidence type="ECO:0000256" key="2">
    <source>
        <dbReference type="ARBA" id="ARBA00012475"/>
    </source>
</evidence>
<keyword evidence="4" id="KW-0808">Transferase</keyword>
<dbReference type="Pfam" id="PF00782">
    <property type="entry name" value="DSPc"/>
    <property type="match status" value="1"/>
</dbReference>
<dbReference type="EMBL" id="JACEEZ010012173">
    <property type="protein sequence ID" value="KAG0720822.1"/>
    <property type="molecule type" value="Genomic_DNA"/>
</dbReference>
<evidence type="ECO:0000256" key="11">
    <source>
        <dbReference type="ARBA" id="ARBA00023242"/>
    </source>
</evidence>
<dbReference type="GO" id="GO:0005525">
    <property type="term" value="F:GTP binding"/>
    <property type="evidence" value="ECO:0007669"/>
    <property type="project" value="UniProtKB-KW"/>
</dbReference>
<reference evidence="16" key="1">
    <citation type="submission" date="2020-07" db="EMBL/GenBank/DDBJ databases">
        <title>The High-quality genome of the commercially important snow crab, Chionoecetes opilio.</title>
        <authorList>
            <person name="Jeong J.-H."/>
            <person name="Ryu S."/>
        </authorList>
    </citation>
    <scope>NUCLEOTIDE SEQUENCE</scope>
    <source>
        <strain evidence="16">MADBK_172401_WGS</strain>
        <tissue evidence="16">Digestive gland</tissue>
    </source>
</reference>
<dbReference type="Gene3D" id="3.30.470.30">
    <property type="entry name" value="DNA ligase/mRNA capping enzyme"/>
    <property type="match status" value="1"/>
</dbReference>
<dbReference type="PANTHER" id="PTHR10367">
    <property type="entry name" value="MRNA-CAPPING ENZYME"/>
    <property type="match status" value="1"/>
</dbReference>
<dbReference type="SUPFAM" id="SSF52799">
    <property type="entry name" value="(Phosphotyrosine protein) phosphatases II"/>
    <property type="match status" value="1"/>
</dbReference>
<dbReference type="Pfam" id="PF01331">
    <property type="entry name" value="mRNA_cap_enzyme"/>
    <property type="match status" value="1"/>
</dbReference>
<evidence type="ECO:0000256" key="6">
    <source>
        <dbReference type="ARBA" id="ARBA00022741"/>
    </source>
</evidence>
<evidence type="ECO:0000256" key="9">
    <source>
        <dbReference type="ARBA" id="ARBA00023042"/>
    </source>
</evidence>
<dbReference type="InterPro" id="IPR051029">
    <property type="entry name" value="mRNA_Capping_Enz/RNA_Phosphat"/>
</dbReference>
<dbReference type="PROSITE" id="PS50056">
    <property type="entry name" value="TYR_PHOSPHATASE_2"/>
    <property type="match status" value="1"/>
</dbReference>
<evidence type="ECO:0000256" key="4">
    <source>
        <dbReference type="ARBA" id="ARBA00022679"/>
    </source>
</evidence>
<dbReference type="InterPro" id="IPR029021">
    <property type="entry name" value="Prot-tyrosine_phosphatase-like"/>
</dbReference>
<keyword evidence="8" id="KW-0904">Protein phosphatase</keyword>
<evidence type="ECO:0000313" key="16">
    <source>
        <dbReference type="EMBL" id="KAG0720822.1"/>
    </source>
</evidence>
<evidence type="ECO:0000256" key="12">
    <source>
        <dbReference type="ARBA" id="ARBA00044624"/>
    </source>
</evidence>
<dbReference type="GO" id="GO:0004484">
    <property type="term" value="F:mRNA guanylyltransferase activity"/>
    <property type="evidence" value="ECO:0007669"/>
    <property type="project" value="UniProtKB-EC"/>
</dbReference>
<dbReference type="PROSITE" id="PS00383">
    <property type="entry name" value="TYR_PHOSPHATASE_1"/>
    <property type="match status" value="1"/>
</dbReference>
<keyword evidence="6" id="KW-0547">Nucleotide-binding</keyword>
<dbReference type="Proteomes" id="UP000770661">
    <property type="component" value="Unassembled WGS sequence"/>
</dbReference>
<dbReference type="Gene3D" id="3.30.1490.430">
    <property type="match status" value="1"/>
</dbReference>
<dbReference type="FunFam" id="2.40.50.140:FF:000291">
    <property type="entry name" value="mRNA-capping enzyme"/>
    <property type="match status" value="1"/>
</dbReference>
<dbReference type="Gene3D" id="3.90.190.10">
    <property type="entry name" value="Protein tyrosine phosphatase superfamily"/>
    <property type="match status" value="1"/>
</dbReference>
<dbReference type="GO" id="GO:0005634">
    <property type="term" value="C:nucleus"/>
    <property type="evidence" value="ECO:0007669"/>
    <property type="project" value="UniProtKB-SubCell"/>
</dbReference>
<proteinExistence type="predicted"/>
<evidence type="ECO:0000256" key="13">
    <source>
        <dbReference type="SAM" id="MobiDB-lite"/>
    </source>
</evidence>
<dbReference type="AlphaFoldDB" id="A0A8J4Y510"/>
<feature type="domain" description="Tyrosine specific protein phosphatases" evidence="15">
    <location>
        <begin position="109"/>
        <end position="180"/>
    </location>
</feature>
<evidence type="ECO:0000256" key="7">
    <source>
        <dbReference type="ARBA" id="ARBA00022801"/>
    </source>
</evidence>
<dbReference type="GO" id="GO:0005524">
    <property type="term" value="F:ATP binding"/>
    <property type="evidence" value="ECO:0007669"/>
    <property type="project" value="InterPro"/>
</dbReference>
<dbReference type="Gene3D" id="2.40.50.140">
    <property type="entry name" value="Nucleic acid-binding proteins"/>
    <property type="match status" value="1"/>
</dbReference>
<keyword evidence="9" id="KW-0506">mRNA capping</keyword>
<comment type="subcellular location">
    <subcellularLocation>
        <location evidence="1">Nucleus</location>
    </subcellularLocation>
</comment>
<keyword evidence="17" id="KW-1185">Reference proteome</keyword>